<comment type="pathway">
    <text evidence="2 12 15">Carbohydrate degradation; pentose phosphate pathway; D-ribulose 5-phosphate from D-glucose 6-phosphate (oxidative stage): step 3/3.</text>
</comment>
<evidence type="ECO:0000256" key="3">
    <source>
        <dbReference type="ARBA" id="ARBA00008419"/>
    </source>
</evidence>
<dbReference type="AlphaFoldDB" id="A0A2Z3H221"/>
<dbReference type="FunFam" id="3.40.50.720:FF:000007">
    <property type="entry name" value="6-phosphogluconate dehydrogenase, decarboxylating"/>
    <property type="match status" value="1"/>
</dbReference>
<dbReference type="GO" id="GO:0006098">
    <property type="term" value="P:pentose-phosphate shunt"/>
    <property type="evidence" value="ECO:0007669"/>
    <property type="project" value="UniProtKB-UniPathway"/>
</dbReference>
<evidence type="ECO:0000256" key="15">
    <source>
        <dbReference type="RuleBase" id="RU000485"/>
    </source>
</evidence>
<dbReference type="NCBIfam" id="TIGR00873">
    <property type="entry name" value="gnd"/>
    <property type="match status" value="1"/>
</dbReference>
<keyword evidence="7 12" id="KW-0521">NADP</keyword>
<dbReference type="FunFam" id="1.20.5.320:FF:000001">
    <property type="entry name" value="6-phosphogluconate dehydrogenase, decarboxylating"/>
    <property type="match status" value="1"/>
</dbReference>
<feature type="active site" description="Proton donor" evidence="13">
    <location>
        <position position="193"/>
    </location>
</feature>
<name>A0A2Z3H221_9BACT</name>
<dbReference type="GO" id="GO:0050661">
    <property type="term" value="F:NADP binding"/>
    <property type="evidence" value="ECO:0007669"/>
    <property type="project" value="InterPro"/>
</dbReference>
<dbReference type="Pfam" id="PF00393">
    <property type="entry name" value="6PGD"/>
    <property type="match status" value="1"/>
</dbReference>
<dbReference type="InterPro" id="IPR006183">
    <property type="entry name" value="Pgluconate_DH"/>
</dbReference>
<feature type="binding site" description="in other chain" evidence="14">
    <location>
        <position position="291"/>
    </location>
    <ligand>
        <name>substrate</name>
        <note>ligand shared between dimeric partners</note>
    </ligand>
</feature>
<feature type="binding site" description="in other chain" evidence="14">
    <location>
        <position position="194"/>
    </location>
    <ligand>
        <name>substrate</name>
        <note>ligand shared between dimeric partners</note>
    </ligand>
</feature>
<dbReference type="PIRSF" id="PIRSF000109">
    <property type="entry name" value="6PGD"/>
    <property type="match status" value="1"/>
</dbReference>
<organism evidence="18 19">
    <name type="scientific">Hymenobacter nivis</name>
    <dbReference type="NCBI Taxonomy" id="1850093"/>
    <lineage>
        <taxon>Bacteria</taxon>
        <taxon>Pseudomonadati</taxon>
        <taxon>Bacteroidota</taxon>
        <taxon>Cytophagia</taxon>
        <taxon>Cytophagales</taxon>
        <taxon>Hymenobacteraceae</taxon>
        <taxon>Hymenobacter</taxon>
    </lineage>
</organism>
<feature type="region of interest" description="Disordered" evidence="16">
    <location>
        <begin position="478"/>
        <end position="509"/>
    </location>
</feature>
<dbReference type="FunFam" id="1.10.1040.10:FF:000032">
    <property type="entry name" value="6-phosphogluconate dehydrogenase, decarboxylating"/>
    <property type="match status" value="1"/>
</dbReference>
<proteinExistence type="inferred from homology"/>
<keyword evidence="9 15" id="KW-0311">Gluconate utilization</keyword>
<sequence length="509" mass="54775">MSPNPTEFAFGMIGLGTMGRNLLLNMADHHFAVAGYDKNQKQVDLLAQEGEGKPVRGFTDPQAFVRSLKTPRAIMLLVPAGAIVDSVIAEMLPLLTPGDILIDGGNSHFTDTERRAKDLENKGFHFFGMGVSGGEEGARFGPSMMPGGDREAYKTMQPVFEAIAAKVDGAPCVAYMGPGAAGHFVKMVHNGIEYALMELIAETYGLLKTGLGLDNAAIGQVFAQWNEGRLQSFLLDITKDIFVFKAPGTDHLLLDDIKDEARSKGTGKWTSQVAMDLQAPIPTIDAAVSMRDLSKYKQLREQLAQQYGPAAGALAGDKDALLKHLEQAFYFSMIMSYAQGMHLLAQASAEYKYDLQLATIAKIWRGGCIIRSAFLNDIFNAFESGNQLAHLLLDKKVQELVQGAVPGMRAVVGAAVAAGVAVPAYASALGYFDAFRTARLPSNLIQAQRDYFGAHTYELVGKEGVFHTQWTALHAKAEAPAGPQANETPATSPVLGTKQSNVEASKTQS</sequence>
<dbReference type="InterPro" id="IPR006114">
    <property type="entry name" value="6PGDH_C"/>
</dbReference>
<dbReference type="Gene3D" id="3.40.50.720">
    <property type="entry name" value="NAD(P)-binding Rossmann-like Domain"/>
    <property type="match status" value="1"/>
</dbReference>
<comment type="catalytic activity">
    <reaction evidence="11 12 15">
        <text>6-phospho-D-gluconate + NADP(+) = D-ribulose 5-phosphate + CO2 + NADPH</text>
        <dbReference type="Rhea" id="RHEA:10116"/>
        <dbReference type="ChEBI" id="CHEBI:16526"/>
        <dbReference type="ChEBI" id="CHEBI:57783"/>
        <dbReference type="ChEBI" id="CHEBI:58121"/>
        <dbReference type="ChEBI" id="CHEBI:58349"/>
        <dbReference type="ChEBI" id="CHEBI:58759"/>
        <dbReference type="EC" id="1.1.1.44"/>
    </reaction>
</comment>
<evidence type="ECO:0000256" key="2">
    <source>
        <dbReference type="ARBA" id="ARBA00004874"/>
    </source>
</evidence>
<evidence type="ECO:0000256" key="11">
    <source>
        <dbReference type="ARBA" id="ARBA00048640"/>
    </source>
</evidence>
<evidence type="ECO:0000313" key="19">
    <source>
        <dbReference type="Proteomes" id="UP000245999"/>
    </source>
</evidence>
<dbReference type="InterPro" id="IPR036291">
    <property type="entry name" value="NAD(P)-bd_dom_sf"/>
</dbReference>
<evidence type="ECO:0000256" key="9">
    <source>
        <dbReference type="ARBA" id="ARBA00023064"/>
    </source>
</evidence>
<keyword evidence="8 12" id="KW-0560">Oxidoreductase</keyword>
<comment type="subunit">
    <text evidence="4 12">Homodimer.</text>
</comment>
<feature type="binding site" description="in other chain" evidence="14">
    <location>
        <begin position="189"/>
        <end position="190"/>
    </location>
    <ligand>
        <name>substrate</name>
        <note>ligand shared between dimeric partners</note>
    </ligand>
</feature>
<dbReference type="PRINTS" id="PR00076">
    <property type="entry name" value="6PGDHDRGNASE"/>
</dbReference>
<dbReference type="UniPathway" id="UPA00115">
    <property type="reaction ID" value="UER00410"/>
</dbReference>
<feature type="active site" description="Proton acceptor" evidence="13">
    <location>
        <position position="186"/>
    </location>
</feature>
<evidence type="ECO:0000256" key="13">
    <source>
        <dbReference type="PIRSR" id="PIRSR000109-1"/>
    </source>
</evidence>
<evidence type="ECO:0000256" key="10">
    <source>
        <dbReference type="ARBA" id="ARBA00023126"/>
    </source>
</evidence>
<dbReference type="PANTHER" id="PTHR11811">
    <property type="entry name" value="6-PHOSPHOGLUCONATE DEHYDROGENASE"/>
    <property type="match status" value="1"/>
</dbReference>
<feature type="binding site" description="in other chain" evidence="14">
    <location>
        <position position="264"/>
    </location>
    <ligand>
        <name>substrate</name>
        <note>ligand shared between dimeric partners</note>
    </ligand>
</feature>
<protein>
    <recommendedName>
        <fullName evidence="6 12">6-phosphogluconate dehydrogenase, decarboxylating</fullName>
        <ecNumber evidence="5 12">1.1.1.44</ecNumber>
    </recommendedName>
</protein>
<feature type="binding site" evidence="14">
    <location>
        <position position="449"/>
    </location>
    <ligand>
        <name>substrate</name>
        <note>ligand shared between dimeric partners</note>
    </ligand>
</feature>
<evidence type="ECO:0000256" key="7">
    <source>
        <dbReference type="ARBA" id="ARBA00022857"/>
    </source>
</evidence>
<evidence type="ECO:0000256" key="14">
    <source>
        <dbReference type="PIRSR" id="PIRSR000109-2"/>
    </source>
</evidence>
<reference evidence="19" key="1">
    <citation type="submission" date="2018-04" db="EMBL/GenBank/DDBJ databases">
        <title>Complete genome of Antarctic heterotrophic bacterium Hymenobacter nivis.</title>
        <authorList>
            <person name="Terashima M."/>
        </authorList>
    </citation>
    <scope>NUCLEOTIDE SEQUENCE [LARGE SCALE GENOMIC DNA]</scope>
    <source>
        <strain evidence="19">NBRC 111535</strain>
    </source>
</reference>
<feature type="domain" description="6-phosphogluconate dehydrogenase C-terminal" evidence="17">
    <location>
        <begin position="182"/>
        <end position="471"/>
    </location>
</feature>
<dbReference type="OrthoDB" id="9804542at2"/>
<comment type="function">
    <text evidence="1 12">Catalyzes the oxidative decarboxylation of 6-phosphogluconate to ribulose 5-phosphate and CO(2), with concomitant reduction of NADP to NADPH.</text>
</comment>
<dbReference type="InterPro" id="IPR006113">
    <property type="entry name" value="6PGDH_Gnd/GntZ"/>
</dbReference>
<dbReference type="Gene3D" id="1.20.5.320">
    <property type="entry name" value="6-Phosphogluconate Dehydrogenase, domain 3"/>
    <property type="match status" value="1"/>
</dbReference>
<evidence type="ECO:0000256" key="8">
    <source>
        <dbReference type="ARBA" id="ARBA00023002"/>
    </source>
</evidence>
<evidence type="ECO:0000256" key="16">
    <source>
        <dbReference type="SAM" id="MobiDB-lite"/>
    </source>
</evidence>
<dbReference type="EMBL" id="CP029145">
    <property type="protein sequence ID" value="AWM35050.1"/>
    <property type="molecule type" value="Genomic_DNA"/>
</dbReference>
<evidence type="ECO:0000256" key="4">
    <source>
        <dbReference type="ARBA" id="ARBA00011738"/>
    </source>
</evidence>
<evidence type="ECO:0000313" key="18">
    <source>
        <dbReference type="EMBL" id="AWM35050.1"/>
    </source>
</evidence>
<dbReference type="Proteomes" id="UP000245999">
    <property type="component" value="Chromosome"/>
</dbReference>
<comment type="similarity">
    <text evidence="3 12 15">Belongs to the 6-phosphogluconate dehydrogenase family.</text>
</comment>
<evidence type="ECO:0000256" key="12">
    <source>
        <dbReference type="PIRNR" id="PIRNR000109"/>
    </source>
</evidence>
<feature type="compositionally biased region" description="Polar residues" evidence="16">
    <location>
        <begin position="497"/>
        <end position="509"/>
    </location>
</feature>
<dbReference type="SUPFAM" id="SSF48179">
    <property type="entry name" value="6-phosphogluconate dehydrogenase C-terminal domain-like"/>
    <property type="match status" value="1"/>
</dbReference>
<dbReference type="NCBIfam" id="NF006765">
    <property type="entry name" value="PRK09287.1"/>
    <property type="match status" value="1"/>
</dbReference>
<feature type="binding site" description="in other chain" evidence="14">
    <location>
        <position position="106"/>
    </location>
    <ligand>
        <name>substrate</name>
        <note>ligand shared between dimeric partners</note>
    </ligand>
</feature>
<keyword evidence="19" id="KW-1185">Reference proteome</keyword>
<feature type="binding site" description="in other chain" evidence="14">
    <location>
        <begin position="132"/>
        <end position="134"/>
    </location>
    <ligand>
        <name>substrate</name>
        <note>ligand shared between dimeric partners</note>
    </ligand>
</feature>
<dbReference type="GO" id="GO:0004616">
    <property type="term" value="F:phosphogluconate dehydrogenase (decarboxylating) activity"/>
    <property type="evidence" value="ECO:0007669"/>
    <property type="project" value="UniProtKB-EC"/>
</dbReference>
<dbReference type="RefSeq" id="WP_109658069.1">
    <property type="nucleotide sequence ID" value="NZ_CP029145.1"/>
</dbReference>
<evidence type="ECO:0000256" key="6">
    <source>
        <dbReference type="ARBA" id="ARBA00018193"/>
    </source>
</evidence>
<dbReference type="SMART" id="SM01350">
    <property type="entry name" value="6PGD"/>
    <property type="match status" value="1"/>
</dbReference>
<dbReference type="SUPFAM" id="SSF51735">
    <property type="entry name" value="NAD(P)-binding Rossmann-fold domains"/>
    <property type="match status" value="1"/>
</dbReference>
<dbReference type="InterPro" id="IPR008927">
    <property type="entry name" value="6-PGluconate_DH-like_C_sf"/>
</dbReference>
<dbReference type="InterPro" id="IPR006115">
    <property type="entry name" value="6PGDH_NADP-bd"/>
</dbReference>
<evidence type="ECO:0000256" key="5">
    <source>
        <dbReference type="ARBA" id="ARBA00013011"/>
    </source>
</evidence>
<dbReference type="GO" id="GO:0019521">
    <property type="term" value="P:D-gluconate metabolic process"/>
    <property type="evidence" value="ECO:0007669"/>
    <property type="project" value="UniProtKB-KW"/>
</dbReference>
<evidence type="ECO:0000259" key="17">
    <source>
        <dbReference type="SMART" id="SM01350"/>
    </source>
</evidence>
<evidence type="ECO:0000256" key="1">
    <source>
        <dbReference type="ARBA" id="ARBA00002526"/>
    </source>
</evidence>
<gene>
    <name evidence="18" type="ORF">DDQ68_21135</name>
</gene>
<dbReference type="InterPro" id="IPR013328">
    <property type="entry name" value="6PGD_dom2"/>
</dbReference>
<dbReference type="EC" id="1.1.1.44" evidence="5 12"/>
<dbReference type="Pfam" id="PF03446">
    <property type="entry name" value="NAD_binding_2"/>
    <property type="match status" value="1"/>
</dbReference>
<dbReference type="KEGG" id="hnv:DDQ68_21135"/>
<accession>A0A2Z3H221</accession>
<keyword evidence="10 12" id="KW-0570">Pentose shunt</keyword>
<feature type="binding site" evidence="14">
    <location>
        <position position="455"/>
    </location>
    <ligand>
        <name>substrate</name>
        <note>ligand shared between dimeric partners</note>
    </ligand>
</feature>
<dbReference type="Gene3D" id="1.10.1040.10">
    <property type="entry name" value="N-(1-d-carboxylethyl)-l-norvaline Dehydrogenase, domain 2"/>
    <property type="match status" value="1"/>
</dbReference>